<evidence type="ECO:0000313" key="2">
    <source>
        <dbReference type="Proteomes" id="UP000238375"/>
    </source>
</evidence>
<reference evidence="1 2" key="1">
    <citation type="submission" date="2018-03" db="EMBL/GenBank/DDBJ databases">
        <title>Genomic Encyclopedia of Archaeal and Bacterial Type Strains, Phase II (KMG-II): from individual species to whole genera.</title>
        <authorList>
            <person name="Goeker M."/>
        </authorList>
    </citation>
    <scope>NUCLEOTIDE SEQUENCE [LARGE SCALE GENOMIC DNA]</scope>
    <source>
        <strain evidence="1 2">DSM 28354</strain>
    </source>
</reference>
<dbReference type="InterPro" id="IPR018841">
    <property type="entry name" value="DUF2442"/>
</dbReference>
<evidence type="ECO:0000313" key="1">
    <source>
        <dbReference type="EMBL" id="PRY40030.1"/>
    </source>
</evidence>
<keyword evidence="2" id="KW-1185">Reference proteome</keyword>
<organism evidence="1 2">
    <name type="scientific">Spirosoma oryzae</name>
    <dbReference type="NCBI Taxonomy" id="1469603"/>
    <lineage>
        <taxon>Bacteria</taxon>
        <taxon>Pseudomonadati</taxon>
        <taxon>Bacteroidota</taxon>
        <taxon>Cytophagia</taxon>
        <taxon>Cytophagales</taxon>
        <taxon>Cytophagaceae</taxon>
        <taxon>Spirosoma</taxon>
    </lineage>
</organism>
<dbReference type="Pfam" id="PF10387">
    <property type="entry name" value="DUF2442"/>
    <property type="match status" value="1"/>
</dbReference>
<dbReference type="AlphaFoldDB" id="A0A2T0T2Y0"/>
<dbReference type="EMBL" id="PVTE01000007">
    <property type="protein sequence ID" value="PRY40030.1"/>
    <property type="molecule type" value="Genomic_DNA"/>
</dbReference>
<gene>
    <name evidence="1" type="ORF">CLV58_107124</name>
</gene>
<dbReference type="OrthoDB" id="9807561at2"/>
<dbReference type="Proteomes" id="UP000238375">
    <property type="component" value="Unassembled WGS sequence"/>
</dbReference>
<dbReference type="Gene3D" id="3.30.2020.40">
    <property type="entry name" value="Uncharacterised protein PF10387, DUF2442"/>
    <property type="match status" value="1"/>
</dbReference>
<proteinExistence type="predicted"/>
<dbReference type="RefSeq" id="WP_106137659.1">
    <property type="nucleotide sequence ID" value="NZ_PVTE01000007.1"/>
</dbReference>
<protein>
    <submittedName>
        <fullName evidence="1">Uncharacterized protein DUF2442</fullName>
    </submittedName>
</protein>
<accession>A0A2T0T2Y0</accession>
<comment type="caution">
    <text evidence="1">The sequence shown here is derived from an EMBL/GenBank/DDBJ whole genome shotgun (WGS) entry which is preliminary data.</text>
</comment>
<name>A0A2T0T2Y0_9BACT</name>
<sequence>MEPTAQQTVSPLTTRPNVTSDAVKIGELPVLVNVWIDDKRVHFDLADGRLIAWPITWSALLAAATPEQRQQFTFSAYHVFWDELDEIIGVKNILYPPAQLAA</sequence>